<dbReference type="STRING" id="1317124.DW2_01940"/>
<feature type="chain" id="PRO_5001797771" description="AAA+ family ATPase" evidence="2">
    <location>
        <begin position="21"/>
        <end position="141"/>
    </location>
</feature>
<evidence type="ECO:0000256" key="1">
    <source>
        <dbReference type="SAM" id="MobiDB-lite"/>
    </source>
</evidence>
<feature type="region of interest" description="Disordered" evidence="1">
    <location>
        <begin position="89"/>
        <end position="141"/>
    </location>
</feature>
<accession>A0A085U1N3</accession>
<dbReference type="Proteomes" id="UP000028607">
    <property type="component" value="Unassembled WGS sequence"/>
</dbReference>
<evidence type="ECO:0000313" key="4">
    <source>
        <dbReference type="Proteomes" id="UP000028607"/>
    </source>
</evidence>
<feature type="signal peptide" evidence="2">
    <location>
        <begin position="1"/>
        <end position="20"/>
    </location>
</feature>
<protein>
    <recommendedName>
        <fullName evidence="5">AAA+ family ATPase</fullName>
    </recommendedName>
</protein>
<organism evidence="3 4">
    <name type="scientific">Thioclava atlantica</name>
    <dbReference type="NCBI Taxonomy" id="1317124"/>
    <lineage>
        <taxon>Bacteria</taxon>
        <taxon>Pseudomonadati</taxon>
        <taxon>Pseudomonadota</taxon>
        <taxon>Alphaproteobacteria</taxon>
        <taxon>Rhodobacterales</taxon>
        <taxon>Paracoccaceae</taxon>
        <taxon>Thioclava</taxon>
    </lineage>
</organism>
<sequence>MKALIAPVLIVSLLAAPVRAQEEEGDVDRGVTLLEQGAELLLRGLIEEMRPKLDEMQKGLEEAAREMGPKLGQFLALIDDIRNYEAPERLPNGDIVLRRKPGAPPPPPLLSEPPVPGPDGGPEPSPERQRPQESPENGIEL</sequence>
<name>A0A085U1N3_9RHOB</name>
<dbReference type="AlphaFoldDB" id="A0A085U1N3"/>
<comment type="caution">
    <text evidence="3">The sequence shown here is derived from an EMBL/GenBank/DDBJ whole genome shotgun (WGS) entry which is preliminary data.</text>
</comment>
<proteinExistence type="predicted"/>
<dbReference type="eggNOG" id="ENOG5032Z1N">
    <property type="taxonomic scope" value="Bacteria"/>
</dbReference>
<dbReference type="EMBL" id="AQRC01000001">
    <property type="protein sequence ID" value="KFE36880.1"/>
    <property type="molecule type" value="Genomic_DNA"/>
</dbReference>
<evidence type="ECO:0000256" key="2">
    <source>
        <dbReference type="SAM" id="SignalP"/>
    </source>
</evidence>
<evidence type="ECO:0008006" key="5">
    <source>
        <dbReference type="Google" id="ProtNLM"/>
    </source>
</evidence>
<evidence type="ECO:0000313" key="3">
    <source>
        <dbReference type="EMBL" id="KFE36880.1"/>
    </source>
</evidence>
<keyword evidence="4" id="KW-1185">Reference proteome</keyword>
<gene>
    <name evidence="3" type="ORF">DW2_01940</name>
</gene>
<dbReference type="RefSeq" id="WP_051855140.1">
    <property type="nucleotide sequence ID" value="NZ_AQRC01000001.1"/>
</dbReference>
<reference evidence="4" key="1">
    <citation type="submission" date="2013-04" db="EMBL/GenBank/DDBJ databases">
        <title>Thioclava sp. 13D2W-2 Genome Sequencing.</title>
        <authorList>
            <person name="Lai Q."/>
            <person name="Li G."/>
            <person name="Shao Z."/>
        </authorList>
    </citation>
    <scope>NUCLEOTIDE SEQUENCE [LARGE SCALE GENOMIC DNA]</scope>
    <source>
        <strain evidence="4">13D2W-2</strain>
    </source>
</reference>
<keyword evidence="2" id="KW-0732">Signal</keyword>
<reference evidence="3 4" key="2">
    <citation type="journal article" date="2015" name="Antonie Van Leeuwenhoek">
        <title>Thioclava indica sp. nov., isolated from surface seawater of the Indian Ocean.</title>
        <authorList>
            <person name="Liu Y."/>
            <person name="Lai Q."/>
            <person name="Du J."/>
            <person name="Xu H."/>
            <person name="Jiang L."/>
            <person name="Shao Z."/>
        </authorList>
    </citation>
    <scope>NUCLEOTIDE SEQUENCE [LARGE SCALE GENOMIC DNA]</scope>
    <source>
        <strain evidence="3 4">13D2W-2</strain>
    </source>
</reference>
<dbReference type="PATRIC" id="fig|1317124.6.peg.387"/>
<feature type="compositionally biased region" description="Pro residues" evidence="1">
    <location>
        <begin position="102"/>
        <end position="124"/>
    </location>
</feature>